<proteinExistence type="predicted"/>
<keyword evidence="1" id="KW-0812">Transmembrane</keyword>
<keyword evidence="3" id="KW-1185">Reference proteome</keyword>
<name>A0A2A8CU39_9BACT</name>
<dbReference type="AlphaFoldDB" id="A0A2A8CU39"/>
<organism evidence="2 3">
    <name type="scientific">Longibacter salinarum</name>
    <dbReference type="NCBI Taxonomy" id="1850348"/>
    <lineage>
        <taxon>Bacteria</taxon>
        <taxon>Pseudomonadati</taxon>
        <taxon>Rhodothermota</taxon>
        <taxon>Rhodothermia</taxon>
        <taxon>Rhodothermales</taxon>
        <taxon>Salisaetaceae</taxon>
        <taxon>Longibacter</taxon>
    </lineage>
</organism>
<keyword evidence="1" id="KW-1133">Transmembrane helix</keyword>
<evidence type="ECO:0000313" key="3">
    <source>
        <dbReference type="Proteomes" id="UP000220102"/>
    </source>
</evidence>
<evidence type="ECO:0000256" key="1">
    <source>
        <dbReference type="SAM" id="Phobius"/>
    </source>
</evidence>
<protein>
    <submittedName>
        <fullName evidence="2">Uncharacterized protein</fullName>
    </submittedName>
</protein>
<dbReference type="EMBL" id="PDEQ01000009">
    <property type="protein sequence ID" value="PEN11388.1"/>
    <property type="molecule type" value="Genomic_DNA"/>
</dbReference>
<keyword evidence="1" id="KW-0472">Membrane</keyword>
<sequence length="123" mass="14488">MYLFEKYKAIIRFWVVIVWSFVLSGRVPSRFVVWAGIAAGIWRRIGFIEVVPFRSGYTPCRWMWPIGRGWSVLLRGDDVKRFDGKRGCVFIFIIGPFQDGVTRFGISVVSARCERRWIGRRFF</sequence>
<comment type="caution">
    <text evidence="2">The sequence shown here is derived from an EMBL/GenBank/DDBJ whole genome shotgun (WGS) entry which is preliminary data.</text>
</comment>
<accession>A0A2A8CU39</accession>
<gene>
    <name evidence="2" type="ORF">CRI94_15225</name>
</gene>
<feature type="transmembrane region" description="Helical" evidence="1">
    <location>
        <begin position="9"/>
        <end position="25"/>
    </location>
</feature>
<dbReference type="Proteomes" id="UP000220102">
    <property type="component" value="Unassembled WGS sequence"/>
</dbReference>
<reference evidence="2 3" key="1">
    <citation type="submission" date="2017-10" db="EMBL/GenBank/DDBJ databases">
        <title>Draft genome of Longibacter Salinarum.</title>
        <authorList>
            <person name="Goh K.M."/>
            <person name="Shamsir M.S."/>
            <person name="Lim S.W."/>
        </authorList>
    </citation>
    <scope>NUCLEOTIDE SEQUENCE [LARGE SCALE GENOMIC DNA]</scope>
    <source>
        <strain evidence="2 3">KCTC 52045</strain>
    </source>
</reference>
<evidence type="ECO:0000313" key="2">
    <source>
        <dbReference type="EMBL" id="PEN11388.1"/>
    </source>
</evidence>